<organism evidence="1 2">
    <name type="scientific">Escallonia rubra</name>
    <dbReference type="NCBI Taxonomy" id="112253"/>
    <lineage>
        <taxon>Eukaryota</taxon>
        <taxon>Viridiplantae</taxon>
        <taxon>Streptophyta</taxon>
        <taxon>Embryophyta</taxon>
        <taxon>Tracheophyta</taxon>
        <taxon>Spermatophyta</taxon>
        <taxon>Magnoliopsida</taxon>
        <taxon>eudicotyledons</taxon>
        <taxon>Gunneridae</taxon>
        <taxon>Pentapetalae</taxon>
        <taxon>asterids</taxon>
        <taxon>campanulids</taxon>
        <taxon>Escalloniales</taxon>
        <taxon>Escalloniaceae</taxon>
        <taxon>Escallonia</taxon>
    </lineage>
</organism>
<evidence type="ECO:0000313" key="2">
    <source>
        <dbReference type="Proteomes" id="UP001187471"/>
    </source>
</evidence>
<accession>A0AA88S7L1</accession>
<dbReference type="Pfam" id="PF01344">
    <property type="entry name" value="Kelch_1"/>
    <property type="match status" value="1"/>
</dbReference>
<protein>
    <submittedName>
        <fullName evidence="1">Uncharacterized protein</fullName>
    </submittedName>
</protein>
<dbReference type="EMBL" id="JAVXUO010000321">
    <property type="protein sequence ID" value="KAK2993386.1"/>
    <property type="molecule type" value="Genomic_DNA"/>
</dbReference>
<dbReference type="Gene3D" id="2.120.10.80">
    <property type="entry name" value="Kelch-type beta propeller"/>
    <property type="match status" value="1"/>
</dbReference>
<dbReference type="InterPro" id="IPR015915">
    <property type="entry name" value="Kelch-typ_b-propeller"/>
</dbReference>
<keyword evidence="2" id="KW-1185">Reference proteome</keyword>
<proteinExistence type="predicted"/>
<dbReference type="InterPro" id="IPR006652">
    <property type="entry name" value="Kelch_1"/>
</dbReference>
<comment type="caution">
    <text evidence="1">The sequence shown here is derived from an EMBL/GenBank/DDBJ whole genome shotgun (WGS) entry which is preliminary data.</text>
</comment>
<name>A0AA88S7L1_9ASTE</name>
<sequence length="534" mass="60751">MEEDAENRKLLFFYFMYSHGPMHHALYAIDMPNPIPFPPNNPQDELKNAKDIYPIMEFPAYEYPAGQCCVELDNKLYFLGGQLFCEWRDENHWLNSKVSDACYPDSVYTLDISSITADTVCNHPSQLLKPAPPMASGKPKCYAFAAYGKIYALAGSSFVIRGSTSRFEEFDPVKNEWKCLPIPSSTWRVCMIGHAVVARKVFLSSLSSDIYAYDLDTGLWSQLANHRALAYNFRSTAVFVDDVLYAWMYRTPVAFSKAKTKSESNMEEDENEDFQLFDQRIFISSEMEAKLRARLPVIHPSVALAHLGDNMLCLVRTGSPVAVEPEPGTRIDPSMLVDDERRNISIHVFEPFIGDTYVDGELTYYRAEFLHSAHFVARARGDFSSDGVIMTCHFVSSGHRTKYYCKPKQQLAPSRPRPSWFLVGHLIQNDVSLMSKEALNRMDKVIRSNKLKPERPVAQFSKGSSLSPGHWAVVKKLDIHTNVALGNGAVMSWQYRNWRQQYGNGKWSYHEFPIQELEAQAIKQPLIMPPSIAT</sequence>
<evidence type="ECO:0000313" key="1">
    <source>
        <dbReference type="EMBL" id="KAK2993386.1"/>
    </source>
</evidence>
<dbReference type="Proteomes" id="UP001187471">
    <property type="component" value="Unassembled WGS sequence"/>
</dbReference>
<gene>
    <name evidence="1" type="ORF">RJ640_007645</name>
</gene>
<reference evidence="1" key="1">
    <citation type="submission" date="2022-12" db="EMBL/GenBank/DDBJ databases">
        <title>Draft genome assemblies for two species of Escallonia (Escalloniales).</title>
        <authorList>
            <person name="Chanderbali A."/>
            <person name="Dervinis C."/>
            <person name="Anghel I."/>
            <person name="Soltis D."/>
            <person name="Soltis P."/>
            <person name="Zapata F."/>
        </authorList>
    </citation>
    <scope>NUCLEOTIDE SEQUENCE</scope>
    <source>
        <strain evidence="1">UCBG92.1500</strain>
        <tissue evidence="1">Leaf</tissue>
    </source>
</reference>
<dbReference type="AlphaFoldDB" id="A0AA88S7L1"/>
<dbReference type="SUPFAM" id="SSF117281">
    <property type="entry name" value="Kelch motif"/>
    <property type="match status" value="1"/>
</dbReference>